<proteinExistence type="predicted"/>
<dbReference type="Pfam" id="PF13472">
    <property type="entry name" value="Lipase_GDSL_2"/>
    <property type="match status" value="1"/>
</dbReference>
<comment type="caution">
    <text evidence="2">The sequence shown here is derived from an EMBL/GenBank/DDBJ whole genome shotgun (WGS) entry which is preliminary data.</text>
</comment>
<keyword evidence="3" id="KW-1185">Reference proteome</keyword>
<dbReference type="Proteomes" id="UP000033612">
    <property type="component" value="Unassembled WGS sequence"/>
</dbReference>
<dbReference type="PATRIC" id="fig|1218506.3.peg.773"/>
<dbReference type="AlphaFoldDB" id="A0A0F4LKL1"/>
<name>A0A0F4LKL1_9LACO</name>
<feature type="domain" description="SGNH hydrolase-type esterase" evidence="1">
    <location>
        <begin position="7"/>
        <end position="177"/>
    </location>
</feature>
<dbReference type="PANTHER" id="PTHR14209:SF19">
    <property type="entry name" value="ISOAMYL ACETATE-HYDROLYZING ESTERASE 1 HOMOLOG"/>
    <property type="match status" value="1"/>
</dbReference>
<dbReference type="OrthoDB" id="388542at2"/>
<reference evidence="2 3" key="1">
    <citation type="submission" date="2015-01" db="EMBL/GenBank/DDBJ databases">
        <title>Comparative genomics of the lactic acid bacteria isolated from the honey bee gut.</title>
        <authorList>
            <person name="Ellegaard K.M."/>
            <person name="Tamarit D."/>
            <person name="Javelind E."/>
            <person name="Olofsson T."/>
            <person name="Andersson S.G."/>
            <person name="Vasquez A."/>
        </authorList>
    </citation>
    <scope>NUCLEOTIDE SEQUENCE [LARGE SCALE GENOMIC DNA]</scope>
    <source>
        <strain evidence="2 3">Hma2</strain>
    </source>
</reference>
<sequence>MKLLLTGDSIIARKEGLKVPHINVAIKEKIPGSKLVNTAVSGINSGAFYALLPDLVLKVERCDKLILLLGTNDLAMHKKVPVTQFKKNMSLIISSVICLYHPQNVILISPPAVDETRQKNRINREIAIYTAELIKLAETYNLHFINLFQAMIKRGDLTNLCRGQLNDGLHFGAEGYQFLSDLLVKELLIT</sequence>
<evidence type="ECO:0000313" key="3">
    <source>
        <dbReference type="Proteomes" id="UP000033612"/>
    </source>
</evidence>
<dbReference type="InterPro" id="IPR045136">
    <property type="entry name" value="Iah1-like"/>
</dbReference>
<dbReference type="EMBL" id="JXLH01000011">
    <property type="protein sequence ID" value="KJY58868.1"/>
    <property type="molecule type" value="Genomic_DNA"/>
</dbReference>
<dbReference type="SUPFAM" id="SSF52266">
    <property type="entry name" value="SGNH hydrolase"/>
    <property type="match status" value="1"/>
</dbReference>
<dbReference type="HOGENOM" id="CLU_051989_8_1_9"/>
<evidence type="ECO:0000259" key="1">
    <source>
        <dbReference type="Pfam" id="PF13472"/>
    </source>
</evidence>
<dbReference type="RefSeq" id="WP_046331896.1">
    <property type="nucleotide sequence ID" value="NZ_JBHTBO010000011.1"/>
</dbReference>
<dbReference type="InterPro" id="IPR036514">
    <property type="entry name" value="SGNH_hydro_sf"/>
</dbReference>
<gene>
    <name evidence="2" type="ORF">JF75_07190</name>
</gene>
<accession>A0A0F4LKL1</accession>
<dbReference type="GO" id="GO:0016787">
    <property type="term" value="F:hydrolase activity"/>
    <property type="evidence" value="ECO:0007669"/>
    <property type="project" value="UniProtKB-KW"/>
</dbReference>
<dbReference type="Gene3D" id="3.40.50.1110">
    <property type="entry name" value="SGNH hydrolase"/>
    <property type="match status" value="1"/>
</dbReference>
<dbReference type="PANTHER" id="PTHR14209">
    <property type="entry name" value="ISOAMYL ACETATE-HYDROLYZING ESTERASE 1"/>
    <property type="match status" value="1"/>
</dbReference>
<dbReference type="STRING" id="1218506.JF75_07190"/>
<protein>
    <submittedName>
        <fullName evidence="2">GDSL-like lipase/acylhydrolase</fullName>
    </submittedName>
</protein>
<dbReference type="InterPro" id="IPR013830">
    <property type="entry name" value="SGNH_hydro"/>
</dbReference>
<organism evidence="2 3">
    <name type="scientific">Lactobacillus kimbladii</name>
    <dbReference type="NCBI Taxonomy" id="1218506"/>
    <lineage>
        <taxon>Bacteria</taxon>
        <taxon>Bacillati</taxon>
        <taxon>Bacillota</taxon>
        <taxon>Bacilli</taxon>
        <taxon>Lactobacillales</taxon>
        <taxon>Lactobacillaceae</taxon>
        <taxon>Lactobacillus</taxon>
    </lineage>
</organism>
<evidence type="ECO:0000313" key="2">
    <source>
        <dbReference type="EMBL" id="KJY58868.1"/>
    </source>
</evidence>
<keyword evidence="2" id="KW-0378">Hydrolase</keyword>